<protein>
    <submittedName>
        <fullName evidence="2">Uncharacterized protein</fullName>
    </submittedName>
</protein>
<proteinExistence type="predicted"/>
<feature type="transmembrane region" description="Helical" evidence="1">
    <location>
        <begin position="82"/>
        <end position="100"/>
    </location>
</feature>
<name>A0A841DH95_9ACTN</name>
<organism evidence="2 3">
    <name type="scientific">Kribbella solani</name>
    <dbReference type="NCBI Taxonomy" id="236067"/>
    <lineage>
        <taxon>Bacteria</taxon>
        <taxon>Bacillati</taxon>
        <taxon>Actinomycetota</taxon>
        <taxon>Actinomycetes</taxon>
        <taxon>Propionibacteriales</taxon>
        <taxon>Kribbellaceae</taxon>
        <taxon>Kribbella</taxon>
    </lineage>
</organism>
<evidence type="ECO:0000313" key="3">
    <source>
        <dbReference type="Proteomes" id="UP000558997"/>
    </source>
</evidence>
<keyword evidence="1" id="KW-1133">Transmembrane helix</keyword>
<evidence type="ECO:0000313" key="2">
    <source>
        <dbReference type="EMBL" id="MBB5978514.1"/>
    </source>
</evidence>
<feature type="transmembrane region" description="Helical" evidence="1">
    <location>
        <begin position="20"/>
        <end position="38"/>
    </location>
</feature>
<dbReference type="Proteomes" id="UP000558997">
    <property type="component" value="Unassembled WGS sequence"/>
</dbReference>
<sequence length="109" mass="12157">MSKPSTGSPATEARRMPPSSTGWFVWMTGLWIAFFVLMHNGRLDGLASWIRDLPIVAEILVWIVFFPQVLATAVWTSGWSEGLRVTLVVLFAAGWTLVSLPRPKTTGRR</sequence>
<accession>A0A841DH95</accession>
<dbReference type="RefSeq" id="WP_184832938.1">
    <property type="nucleotide sequence ID" value="NZ_BAAAVN010000004.1"/>
</dbReference>
<comment type="caution">
    <text evidence="2">The sequence shown here is derived from an EMBL/GenBank/DDBJ whole genome shotgun (WGS) entry which is preliminary data.</text>
</comment>
<dbReference type="EMBL" id="JACHNF010000001">
    <property type="protein sequence ID" value="MBB5978514.1"/>
    <property type="molecule type" value="Genomic_DNA"/>
</dbReference>
<reference evidence="2 3" key="1">
    <citation type="submission" date="2020-08" db="EMBL/GenBank/DDBJ databases">
        <title>Sequencing the genomes of 1000 actinobacteria strains.</title>
        <authorList>
            <person name="Klenk H.-P."/>
        </authorList>
    </citation>
    <scope>NUCLEOTIDE SEQUENCE [LARGE SCALE GENOMIC DNA]</scope>
    <source>
        <strain evidence="2 3">DSM 17294</strain>
    </source>
</reference>
<dbReference type="AlphaFoldDB" id="A0A841DH95"/>
<keyword evidence="1" id="KW-0812">Transmembrane</keyword>
<keyword evidence="3" id="KW-1185">Reference proteome</keyword>
<keyword evidence="1" id="KW-0472">Membrane</keyword>
<gene>
    <name evidence="2" type="ORF">HDA44_001855</name>
</gene>
<feature type="transmembrane region" description="Helical" evidence="1">
    <location>
        <begin position="59"/>
        <end position="76"/>
    </location>
</feature>
<evidence type="ECO:0000256" key="1">
    <source>
        <dbReference type="SAM" id="Phobius"/>
    </source>
</evidence>